<reference evidence="2 3" key="1">
    <citation type="journal article" date="2018" name="Nat. Ecol. Evol.">
        <title>Pezizomycetes genomes reveal the molecular basis of ectomycorrhizal truffle lifestyle.</title>
        <authorList>
            <person name="Murat C."/>
            <person name="Payen T."/>
            <person name="Noel B."/>
            <person name="Kuo A."/>
            <person name="Morin E."/>
            <person name="Chen J."/>
            <person name="Kohler A."/>
            <person name="Krizsan K."/>
            <person name="Balestrini R."/>
            <person name="Da Silva C."/>
            <person name="Montanini B."/>
            <person name="Hainaut M."/>
            <person name="Levati E."/>
            <person name="Barry K.W."/>
            <person name="Belfiori B."/>
            <person name="Cichocki N."/>
            <person name="Clum A."/>
            <person name="Dockter R.B."/>
            <person name="Fauchery L."/>
            <person name="Guy J."/>
            <person name="Iotti M."/>
            <person name="Le Tacon F."/>
            <person name="Lindquist E.A."/>
            <person name="Lipzen A."/>
            <person name="Malagnac F."/>
            <person name="Mello A."/>
            <person name="Molinier V."/>
            <person name="Miyauchi S."/>
            <person name="Poulain J."/>
            <person name="Riccioni C."/>
            <person name="Rubini A."/>
            <person name="Sitrit Y."/>
            <person name="Splivallo R."/>
            <person name="Traeger S."/>
            <person name="Wang M."/>
            <person name="Zifcakova L."/>
            <person name="Wipf D."/>
            <person name="Zambonelli A."/>
            <person name="Paolocci F."/>
            <person name="Nowrousian M."/>
            <person name="Ottonello S."/>
            <person name="Baldrian P."/>
            <person name="Spatafora J.W."/>
            <person name="Henrissat B."/>
            <person name="Nagy L.G."/>
            <person name="Aury J.M."/>
            <person name="Wincker P."/>
            <person name="Grigoriev I.V."/>
            <person name="Bonfante P."/>
            <person name="Martin F.M."/>
        </authorList>
    </citation>
    <scope>NUCLEOTIDE SEQUENCE [LARGE SCALE GENOMIC DNA]</scope>
    <source>
        <strain evidence="2 3">ATCC MYA-4762</strain>
    </source>
</reference>
<proteinExistence type="predicted"/>
<gene>
    <name evidence="2" type="ORF">L211DRAFT_208878</name>
</gene>
<evidence type="ECO:0000256" key="1">
    <source>
        <dbReference type="SAM" id="MobiDB-lite"/>
    </source>
</evidence>
<dbReference type="InParanoid" id="A0A3N4LMH5"/>
<keyword evidence="3" id="KW-1185">Reference proteome</keyword>
<name>A0A3N4LMH5_9PEZI</name>
<dbReference type="EMBL" id="ML121543">
    <property type="protein sequence ID" value="RPB24127.1"/>
    <property type="molecule type" value="Genomic_DNA"/>
</dbReference>
<organism evidence="2 3">
    <name type="scientific">Terfezia boudieri ATCC MYA-4762</name>
    <dbReference type="NCBI Taxonomy" id="1051890"/>
    <lineage>
        <taxon>Eukaryota</taxon>
        <taxon>Fungi</taxon>
        <taxon>Dikarya</taxon>
        <taxon>Ascomycota</taxon>
        <taxon>Pezizomycotina</taxon>
        <taxon>Pezizomycetes</taxon>
        <taxon>Pezizales</taxon>
        <taxon>Pezizaceae</taxon>
        <taxon>Terfezia</taxon>
    </lineage>
</organism>
<protein>
    <submittedName>
        <fullName evidence="2">Uncharacterized protein</fullName>
    </submittedName>
</protein>
<feature type="region of interest" description="Disordered" evidence="1">
    <location>
        <begin position="60"/>
        <end position="82"/>
    </location>
</feature>
<dbReference type="Proteomes" id="UP000267821">
    <property type="component" value="Unassembled WGS sequence"/>
</dbReference>
<feature type="compositionally biased region" description="Pro residues" evidence="1">
    <location>
        <begin position="68"/>
        <end position="82"/>
    </location>
</feature>
<evidence type="ECO:0000313" key="3">
    <source>
        <dbReference type="Proteomes" id="UP000267821"/>
    </source>
</evidence>
<accession>A0A3N4LMH5</accession>
<dbReference type="AlphaFoldDB" id="A0A3N4LMH5"/>
<sequence>MHPQNVIKTINTIKWGFCSFKINSRTYRKTNGTHARTHQSFAPLPVSLPPISPPFFPSSLKSIRTPLSQPPPHLPPTSPQRR</sequence>
<evidence type="ECO:0000313" key="2">
    <source>
        <dbReference type="EMBL" id="RPB24127.1"/>
    </source>
</evidence>